<dbReference type="AlphaFoldDB" id="A0A918TJG8"/>
<dbReference type="Pfam" id="PF11412">
    <property type="entry name" value="DsbD_N"/>
    <property type="match status" value="1"/>
</dbReference>
<proteinExistence type="predicted"/>
<evidence type="ECO:0000256" key="1">
    <source>
        <dbReference type="SAM" id="SignalP"/>
    </source>
</evidence>
<dbReference type="Proteomes" id="UP000644507">
    <property type="component" value="Unassembled WGS sequence"/>
</dbReference>
<sequence length="269" mass="28919">MFNRYRTTAVVLAACTCSVQAESTAEVKLLAPPSVAAGSTVEVALELTPAESLHVYYINPGEMGQAVALDWQDLPEGITTGELRFPVPHRVKTGELPTNGYEETTLFFSQLNIAPSVEPGSYTFKAKASWLACNDNQCLVGGDEVELKLEVVAKGGTASEPSTQLAEGLTLIPTDASTDWKSSVKKEGEKWLINLTPPDNWESPEELDAFSETSDFFQPGSVPSIQRTDSGLQISVEASEYSKDLSAAKIVLAGPTPPVRIPISLETQK</sequence>
<name>A0A918TJG8_9BACT</name>
<comment type="caution">
    <text evidence="3">The sequence shown here is derived from an EMBL/GenBank/DDBJ whole genome shotgun (WGS) entry which is preliminary data.</text>
</comment>
<organism evidence="3 4">
    <name type="scientific">Roseibacillus persicicus</name>
    <dbReference type="NCBI Taxonomy" id="454148"/>
    <lineage>
        <taxon>Bacteria</taxon>
        <taxon>Pseudomonadati</taxon>
        <taxon>Verrucomicrobiota</taxon>
        <taxon>Verrucomicrobiia</taxon>
        <taxon>Verrucomicrobiales</taxon>
        <taxon>Verrucomicrobiaceae</taxon>
        <taxon>Roseibacillus</taxon>
    </lineage>
</organism>
<reference evidence="3" key="2">
    <citation type="submission" date="2020-09" db="EMBL/GenBank/DDBJ databases">
        <authorList>
            <person name="Sun Q."/>
            <person name="Kim S."/>
        </authorList>
    </citation>
    <scope>NUCLEOTIDE SEQUENCE</scope>
    <source>
        <strain evidence="3">KCTC 12988</strain>
    </source>
</reference>
<keyword evidence="1" id="KW-0732">Signal</keyword>
<dbReference type="EMBL" id="BMXI01000005">
    <property type="protein sequence ID" value="GHC50547.1"/>
    <property type="molecule type" value="Genomic_DNA"/>
</dbReference>
<feature type="signal peptide" evidence="1">
    <location>
        <begin position="1"/>
        <end position="21"/>
    </location>
</feature>
<reference evidence="3" key="1">
    <citation type="journal article" date="2014" name="Int. J. Syst. Evol. Microbiol.">
        <title>Complete genome sequence of Corynebacterium casei LMG S-19264T (=DSM 44701T), isolated from a smear-ripened cheese.</title>
        <authorList>
            <consortium name="US DOE Joint Genome Institute (JGI-PGF)"/>
            <person name="Walter F."/>
            <person name="Albersmeier A."/>
            <person name="Kalinowski J."/>
            <person name="Ruckert C."/>
        </authorList>
    </citation>
    <scope>NUCLEOTIDE SEQUENCE</scope>
    <source>
        <strain evidence="3">KCTC 12988</strain>
    </source>
</reference>
<keyword evidence="4" id="KW-1185">Reference proteome</keyword>
<evidence type="ECO:0000259" key="2">
    <source>
        <dbReference type="Pfam" id="PF11412"/>
    </source>
</evidence>
<gene>
    <name evidence="3" type="ORF">GCM10007100_15870</name>
</gene>
<evidence type="ECO:0000313" key="4">
    <source>
        <dbReference type="Proteomes" id="UP000644507"/>
    </source>
</evidence>
<dbReference type="InterPro" id="IPR028250">
    <property type="entry name" value="DsbDN"/>
</dbReference>
<protein>
    <recommendedName>
        <fullName evidence="2">Thiol:disulfide interchange protein DsbD N-terminal domain-containing protein</fullName>
    </recommendedName>
</protein>
<accession>A0A918TJG8</accession>
<feature type="chain" id="PRO_5038138854" description="Thiol:disulfide interchange protein DsbD N-terminal domain-containing protein" evidence="1">
    <location>
        <begin position="22"/>
        <end position="269"/>
    </location>
</feature>
<feature type="domain" description="Thiol:disulfide interchange protein DsbD N-terminal" evidence="2">
    <location>
        <begin position="28"/>
        <end position="144"/>
    </location>
</feature>
<evidence type="ECO:0000313" key="3">
    <source>
        <dbReference type="EMBL" id="GHC50547.1"/>
    </source>
</evidence>
<dbReference type="RefSeq" id="WP_189569375.1">
    <property type="nucleotide sequence ID" value="NZ_BMXI01000005.1"/>
</dbReference>